<dbReference type="GO" id="GO:0004742">
    <property type="term" value="F:dihydrolipoyllysine-residue acetyltransferase activity"/>
    <property type="evidence" value="ECO:0007669"/>
    <property type="project" value="TreeGrafter"/>
</dbReference>
<dbReference type="Gene3D" id="3.20.20.80">
    <property type="entry name" value="Glycosidases"/>
    <property type="match status" value="1"/>
</dbReference>
<evidence type="ECO:0000256" key="3">
    <source>
        <dbReference type="ARBA" id="ARBA00022946"/>
    </source>
</evidence>
<dbReference type="SUPFAM" id="SSF51445">
    <property type="entry name" value="(Trans)glycosidases"/>
    <property type="match status" value="1"/>
</dbReference>
<dbReference type="PROSITE" id="PS50968">
    <property type="entry name" value="BIOTINYL_LIPOYL"/>
    <property type="match status" value="1"/>
</dbReference>
<dbReference type="Pfam" id="PF00364">
    <property type="entry name" value="Biotin_lipoyl"/>
    <property type="match status" value="1"/>
</dbReference>
<evidence type="ECO:0000313" key="9">
    <source>
        <dbReference type="Proteomes" id="UP000636479"/>
    </source>
</evidence>
<dbReference type="InterPro" id="IPR001223">
    <property type="entry name" value="Glyco_hydro18_cat"/>
</dbReference>
<organism evidence="8 9">
    <name type="scientific">Mycena indigotica</name>
    <dbReference type="NCBI Taxonomy" id="2126181"/>
    <lineage>
        <taxon>Eukaryota</taxon>
        <taxon>Fungi</taxon>
        <taxon>Dikarya</taxon>
        <taxon>Basidiomycota</taxon>
        <taxon>Agaricomycotina</taxon>
        <taxon>Agaricomycetes</taxon>
        <taxon>Agaricomycetidae</taxon>
        <taxon>Agaricales</taxon>
        <taxon>Marasmiineae</taxon>
        <taxon>Mycenaceae</taxon>
        <taxon>Mycena</taxon>
    </lineage>
</organism>
<dbReference type="FunFam" id="2.40.50.100:FF:000010">
    <property type="entry name" value="Acetyltransferase component of pyruvate dehydrogenase complex"/>
    <property type="match status" value="1"/>
</dbReference>
<keyword evidence="9" id="KW-1185">Reference proteome</keyword>
<dbReference type="Gene3D" id="2.40.50.100">
    <property type="match status" value="1"/>
</dbReference>
<dbReference type="PROSITE" id="PS51826">
    <property type="entry name" value="PSBD"/>
    <property type="match status" value="1"/>
</dbReference>
<dbReference type="RefSeq" id="XP_037223021.1">
    <property type="nucleotide sequence ID" value="XM_037360136.1"/>
</dbReference>
<keyword evidence="3" id="KW-0809">Transit peptide</keyword>
<evidence type="ECO:0000256" key="2">
    <source>
        <dbReference type="ARBA" id="ARBA00022823"/>
    </source>
</evidence>
<dbReference type="SUPFAM" id="SSF47005">
    <property type="entry name" value="Peripheral subunit-binding domain of 2-oxo acid dehydrogenase complex"/>
    <property type="match status" value="1"/>
</dbReference>
<feature type="compositionally biased region" description="Polar residues" evidence="4">
    <location>
        <begin position="412"/>
        <end position="437"/>
    </location>
</feature>
<proteinExistence type="inferred from homology"/>
<dbReference type="InterPro" id="IPR000089">
    <property type="entry name" value="Biotin_lipoyl"/>
</dbReference>
<dbReference type="GO" id="GO:0045254">
    <property type="term" value="C:pyruvate dehydrogenase complex"/>
    <property type="evidence" value="ECO:0007669"/>
    <property type="project" value="InterPro"/>
</dbReference>
<evidence type="ECO:0000256" key="1">
    <source>
        <dbReference type="ARBA" id="ARBA00007317"/>
    </source>
</evidence>
<dbReference type="CDD" id="cd06849">
    <property type="entry name" value="lipoyl_domain"/>
    <property type="match status" value="1"/>
</dbReference>
<dbReference type="PANTHER" id="PTHR23151">
    <property type="entry name" value="DIHYDROLIPOAMIDE ACETYL/SUCCINYL-TRANSFERASE-RELATED"/>
    <property type="match status" value="1"/>
</dbReference>
<evidence type="ECO:0000259" key="5">
    <source>
        <dbReference type="PROSITE" id="PS50968"/>
    </source>
</evidence>
<dbReference type="GeneID" id="59342652"/>
<name>A0A8H6WAW0_9AGAR</name>
<evidence type="ECO:0000313" key="8">
    <source>
        <dbReference type="EMBL" id="KAF7309571.1"/>
    </source>
</evidence>
<dbReference type="InterPro" id="IPR045257">
    <property type="entry name" value="E2/Pdx1"/>
</dbReference>
<dbReference type="PROSITE" id="PS00189">
    <property type="entry name" value="LIPOYL"/>
    <property type="match status" value="1"/>
</dbReference>
<feature type="compositionally biased region" description="Polar residues" evidence="4">
    <location>
        <begin position="444"/>
        <end position="453"/>
    </location>
</feature>
<comment type="similarity">
    <text evidence="1">Belongs to the 2-oxoacid dehydrogenase family.</text>
</comment>
<comment type="caution">
    <text evidence="8">The sequence shown here is derived from an EMBL/GenBank/DDBJ whole genome shotgun (WGS) entry which is preliminary data.</text>
</comment>
<evidence type="ECO:0000259" key="6">
    <source>
        <dbReference type="PROSITE" id="PS51826"/>
    </source>
</evidence>
<dbReference type="InterPro" id="IPR017853">
    <property type="entry name" value="GH"/>
</dbReference>
<dbReference type="EMBL" id="JACAZF010000003">
    <property type="protein sequence ID" value="KAF7309571.1"/>
    <property type="molecule type" value="Genomic_DNA"/>
</dbReference>
<keyword evidence="2" id="KW-0450">Lipoyl</keyword>
<accession>A0A8H6WAW0</accession>
<dbReference type="AlphaFoldDB" id="A0A8H6WAW0"/>
<sequence>MNSTVLETISSGHRVLVYYQTQYDPTLPPNSPFGHYVTPLPLIGVISHLLLAAFHINFADVSVHLNDYVPEAPFFDQMWKDIAILQKTGIKIIGMVGGAAPGSYVPCLNQTLFPTYYPVLRNYIRRYKLDGVDLDVEEGVLLDDIIRLIKQLRRDFGPEFIITLAPVASALEQGGNLSGFDYIELEKKAGHLISWQVPERDSALLNSNLFSGIMHNSIRDLGRYFFPDDQYLEIVNYGRGLDPSRLVATTVTNPEDSYGFVDIDQVVQSVTDLASKQHFAFGGVAGWEYWNWIVTNALCNNVTGPRVRNAMASWYRPASRAFHCSPARKAITRLEMPAMSPTMTEGGIASWKKKAGDAFVAGDVLLEIETDKATIDVEAQDDGVMGLTIVPAGSKNVVVGQVIALLAESGDDISNLQPPTEDSSVKPKQQSPPNSESPVPRLHPSSTGNHSQPLFPSVHRLLVEYNISKPSEITGTGVRGMLTKGDVLAFLGKASGPLGTWKKSASPPPPFVKPQPQSLDGPALRRLIVSGMLQNSLRMSNVKPAPPPLADFDWILSDYTVHTQPPAPKIVSQSTQNASWLNGLI</sequence>
<dbReference type="InterPro" id="IPR003016">
    <property type="entry name" value="2-oxoA_DH_lipoyl-BS"/>
</dbReference>
<dbReference type="Gene3D" id="4.10.320.10">
    <property type="entry name" value="E3-binding domain"/>
    <property type="match status" value="1"/>
</dbReference>
<evidence type="ECO:0000259" key="7">
    <source>
        <dbReference type="PROSITE" id="PS51910"/>
    </source>
</evidence>
<feature type="domain" description="GH18" evidence="7">
    <location>
        <begin position="13"/>
        <end position="305"/>
    </location>
</feature>
<dbReference type="GO" id="GO:0005975">
    <property type="term" value="P:carbohydrate metabolic process"/>
    <property type="evidence" value="ECO:0007669"/>
    <property type="project" value="InterPro"/>
</dbReference>
<dbReference type="PROSITE" id="PS51910">
    <property type="entry name" value="GH18_2"/>
    <property type="match status" value="1"/>
</dbReference>
<dbReference type="SUPFAM" id="SSF51230">
    <property type="entry name" value="Single hybrid motif"/>
    <property type="match status" value="1"/>
</dbReference>
<dbReference type="InterPro" id="IPR004167">
    <property type="entry name" value="PSBD"/>
</dbReference>
<dbReference type="InterPro" id="IPR036625">
    <property type="entry name" value="E3-bd_dom_sf"/>
</dbReference>
<feature type="domain" description="Peripheral subunit-binding (PSBD)" evidence="6">
    <location>
        <begin position="453"/>
        <end position="491"/>
    </location>
</feature>
<reference evidence="8" key="1">
    <citation type="submission" date="2020-05" db="EMBL/GenBank/DDBJ databases">
        <title>Mycena genomes resolve the evolution of fungal bioluminescence.</title>
        <authorList>
            <person name="Tsai I.J."/>
        </authorList>
    </citation>
    <scope>NUCLEOTIDE SEQUENCE</scope>
    <source>
        <strain evidence="8">171206Taipei</strain>
    </source>
</reference>
<dbReference type="InterPro" id="IPR011053">
    <property type="entry name" value="Single_hybrid_motif"/>
</dbReference>
<dbReference type="Proteomes" id="UP000636479">
    <property type="component" value="Unassembled WGS sequence"/>
</dbReference>
<feature type="domain" description="Lipoyl-binding" evidence="5">
    <location>
        <begin position="331"/>
        <end position="407"/>
    </location>
</feature>
<dbReference type="OrthoDB" id="537444at2759"/>
<gene>
    <name evidence="8" type="ORF">MIND_00328100</name>
</gene>
<evidence type="ECO:0000256" key="4">
    <source>
        <dbReference type="SAM" id="MobiDB-lite"/>
    </source>
</evidence>
<dbReference type="GO" id="GO:0006086">
    <property type="term" value="P:pyruvate decarboxylation to acetyl-CoA"/>
    <property type="evidence" value="ECO:0007669"/>
    <property type="project" value="InterPro"/>
</dbReference>
<dbReference type="PANTHER" id="PTHR23151:SF82">
    <property type="entry name" value="PYRUVATE DEHYDROGENASE COMPLEX PROTEIN X COMPONENT, MITOCHONDRIAL"/>
    <property type="match status" value="1"/>
</dbReference>
<protein>
    <submittedName>
        <fullName evidence="8">S5A-REDUCTASE domain-containing protein</fullName>
    </submittedName>
</protein>
<feature type="region of interest" description="Disordered" evidence="4">
    <location>
        <begin position="412"/>
        <end position="453"/>
    </location>
</feature>